<feature type="transmembrane region" description="Helical" evidence="9">
    <location>
        <begin position="66"/>
        <end position="88"/>
    </location>
</feature>
<protein>
    <recommendedName>
        <fullName evidence="9">Cobalamin biosynthesis protein CobD</fullName>
    </recommendedName>
</protein>
<evidence type="ECO:0000256" key="9">
    <source>
        <dbReference type="HAMAP-Rule" id="MF_00024"/>
    </source>
</evidence>
<evidence type="ECO:0000256" key="2">
    <source>
        <dbReference type="ARBA" id="ARBA00004953"/>
    </source>
</evidence>
<dbReference type="GO" id="GO:0009236">
    <property type="term" value="P:cobalamin biosynthetic process"/>
    <property type="evidence" value="ECO:0007669"/>
    <property type="project" value="UniProtKB-UniRule"/>
</dbReference>
<dbReference type="AlphaFoldDB" id="A0A365Z0L8"/>
<comment type="pathway">
    <text evidence="2 9">Cofactor biosynthesis; adenosylcobalamin biosynthesis.</text>
</comment>
<dbReference type="Proteomes" id="UP000252680">
    <property type="component" value="Unassembled WGS sequence"/>
</dbReference>
<evidence type="ECO:0000256" key="8">
    <source>
        <dbReference type="ARBA" id="ARBA00023136"/>
    </source>
</evidence>
<keyword evidence="6 9" id="KW-0812">Transmembrane</keyword>
<name>A0A365Z0L8_9PROT</name>
<dbReference type="PANTHER" id="PTHR34308">
    <property type="entry name" value="COBALAMIN BIOSYNTHESIS PROTEIN CBIB"/>
    <property type="match status" value="1"/>
</dbReference>
<evidence type="ECO:0000256" key="7">
    <source>
        <dbReference type="ARBA" id="ARBA00022989"/>
    </source>
</evidence>
<organism evidence="10 11">
    <name type="scientific">Novacetimonas cocois</name>
    <dbReference type="NCBI Taxonomy" id="1747507"/>
    <lineage>
        <taxon>Bacteria</taxon>
        <taxon>Pseudomonadati</taxon>
        <taxon>Pseudomonadota</taxon>
        <taxon>Alphaproteobacteria</taxon>
        <taxon>Acetobacterales</taxon>
        <taxon>Acetobacteraceae</taxon>
        <taxon>Novacetimonas</taxon>
    </lineage>
</organism>
<sequence length="342" mass="37171">MNILPFLARNVAITCIAAACDAIAGYPQWLVRRIGHPVMWTGRLTDALDRRMNRDMDCDRSRFRNGFFAISIIATVPCGSVILLQAAASRRLPPPLMLLAGGIGASALSAQRSLWEHVRAVSIAARDGLPQARAAVSHIVGRDPTQLDEAGVMRAAIETLAENFSDGVVAPLLWMVIGGPAGAAFYKSVNTADSMIGHRTPRHDRFGYAAARLDDLVNLPASRLSALWIILAAMTMPGMDARGAWRIVRRDARRHRSPNAGWPEAAMAGALGVRLSGPRSYHGVVSHEPWVGDGSARVTPRDLERALALYRRACVVQGVVLITLALMTRRAWRKGRKPVMRG</sequence>
<dbReference type="HAMAP" id="MF_00024">
    <property type="entry name" value="CobD_CbiB"/>
    <property type="match status" value="1"/>
</dbReference>
<evidence type="ECO:0000256" key="3">
    <source>
        <dbReference type="ARBA" id="ARBA00006263"/>
    </source>
</evidence>
<dbReference type="OrthoDB" id="9811967at2"/>
<comment type="caution">
    <text evidence="10">The sequence shown here is derived from an EMBL/GenBank/DDBJ whole genome shotgun (WGS) entry which is preliminary data.</text>
</comment>
<evidence type="ECO:0000256" key="4">
    <source>
        <dbReference type="ARBA" id="ARBA00022475"/>
    </source>
</evidence>
<dbReference type="InterPro" id="IPR004485">
    <property type="entry name" value="Cobalamin_biosynth_CobD/CbiB"/>
</dbReference>
<keyword evidence="4 9" id="KW-1003">Cell membrane</keyword>
<dbReference type="GO" id="GO:0005886">
    <property type="term" value="C:plasma membrane"/>
    <property type="evidence" value="ECO:0007669"/>
    <property type="project" value="UniProtKB-SubCell"/>
</dbReference>
<dbReference type="PANTHER" id="PTHR34308:SF1">
    <property type="entry name" value="COBALAMIN BIOSYNTHESIS PROTEIN CBIB"/>
    <property type="match status" value="1"/>
</dbReference>
<keyword evidence="7 9" id="KW-1133">Transmembrane helix</keyword>
<dbReference type="EMBL" id="QEXL01000001">
    <property type="protein sequence ID" value="RBM09507.1"/>
    <property type="molecule type" value="Genomic_DNA"/>
</dbReference>
<dbReference type="GO" id="GO:0015420">
    <property type="term" value="F:ABC-type vitamin B12 transporter activity"/>
    <property type="evidence" value="ECO:0007669"/>
    <property type="project" value="UniProtKB-UniRule"/>
</dbReference>
<comment type="function">
    <text evidence="9">Converts cobyric acid to cobinamide by the addition of aminopropanol on the F carboxylic group.</text>
</comment>
<comment type="caution">
    <text evidence="9">Lacks conserved residue(s) required for the propagation of feature annotation.</text>
</comment>
<dbReference type="Pfam" id="PF03186">
    <property type="entry name" value="CobD_Cbib"/>
    <property type="match status" value="1"/>
</dbReference>
<evidence type="ECO:0000256" key="1">
    <source>
        <dbReference type="ARBA" id="ARBA00004651"/>
    </source>
</evidence>
<keyword evidence="8 9" id="KW-0472">Membrane</keyword>
<comment type="similarity">
    <text evidence="3 9">Belongs to the CobD/CbiB family.</text>
</comment>
<proteinExistence type="inferred from homology"/>
<evidence type="ECO:0000313" key="11">
    <source>
        <dbReference type="Proteomes" id="UP000252680"/>
    </source>
</evidence>
<dbReference type="UniPathway" id="UPA00148"/>
<gene>
    <name evidence="9 10" type="primary">cobD</name>
    <name evidence="10" type="ORF">NJLHNGOC_00145</name>
</gene>
<dbReference type="NCBIfam" id="TIGR00380">
    <property type="entry name" value="cobal_cbiB"/>
    <property type="match status" value="1"/>
</dbReference>
<evidence type="ECO:0000256" key="6">
    <source>
        <dbReference type="ARBA" id="ARBA00022692"/>
    </source>
</evidence>
<keyword evidence="11" id="KW-1185">Reference proteome</keyword>
<evidence type="ECO:0000256" key="5">
    <source>
        <dbReference type="ARBA" id="ARBA00022573"/>
    </source>
</evidence>
<dbReference type="RefSeq" id="WP_113594582.1">
    <property type="nucleotide sequence ID" value="NZ_QEXL01000001.1"/>
</dbReference>
<evidence type="ECO:0000313" key="10">
    <source>
        <dbReference type="EMBL" id="RBM09507.1"/>
    </source>
</evidence>
<dbReference type="GO" id="GO:0048472">
    <property type="term" value="F:threonine-phosphate decarboxylase activity"/>
    <property type="evidence" value="ECO:0007669"/>
    <property type="project" value="InterPro"/>
</dbReference>
<comment type="subcellular location">
    <subcellularLocation>
        <location evidence="1 9">Cell membrane</location>
        <topology evidence="1 9">Multi-pass membrane protein</topology>
    </subcellularLocation>
</comment>
<accession>A0A365Z0L8</accession>
<reference evidence="10 11" key="1">
    <citation type="submission" date="2018-05" db="EMBL/GenBank/DDBJ databases">
        <title>Komagataeibacter cocois sp. nov., for a novel cellulose- producing strain isolated from coconut milk.</title>
        <authorList>
            <person name="Liu L."/>
            <person name="Wang Y."/>
            <person name="Liu S."/>
            <person name="Bi J."/>
            <person name="Chen H."/>
            <person name="Deng J."/>
            <person name="Zhang C."/>
            <person name="Hu Q."/>
            <person name="Li C."/>
        </authorList>
    </citation>
    <scope>NUCLEOTIDE SEQUENCE [LARGE SCALE GENOMIC DNA]</scope>
    <source>
        <strain evidence="10 11">WE7</strain>
    </source>
</reference>
<keyword evidence="5 9" id="KW-0169">Cobalamin biosynthesis</keyword>